<feature type="transmembrane region" description="Helical" evidence="7">
    <location>
        <begin position="47"/>
        <end position="71"/>
    </location>
</feature>
<dbReference type="AlphaFoldDB" id="A0AAE3J920"/>
<keyword evidence="5 7" id="KW-1133">Transmembrane helix</keyword>
<feature type="transmembrane region" description="Helical" evidence="7">
    <location>
        <begin position="358"/>
        <end position="379"/>
    </location>
</feature>
<dbReference type="PANTHER" id="PTHR30250">
    <property type="entry name" value="PST FAMILY PREDICTED COLANIC ACID TRANSPORTER"/>
    <property type="match status" value="1"/>
</dbReference>
<feature type="transmembrane region" description="Helical" evidence="7">
    <location>
        <begin position="391"/>
        <end position="413"/>
    </location>
</feature>
<keyword evidence="6 7" id="KW-0472">Membrane</keyword>
<dbReference type="EMBL" id="JAJEQM010000003">
    <property type="protein sequence ID" value="MCC2209961.1"/>
    <property type="molecule type" value="Genomic_DNA"/>
</dbReference>
<dbReference type="GO" id="GO:0005886">
    <property type="term" value="C:plasma membrane"/>
    <property type="evidence" value="ECO:0007669"/>
    <property type="project" value="UniProtKB-SubCell"/>
</dbReference>
<accession>A0AAE3J920</accession>
<evidence type="ECO:0000256" key="1">
    <source>
        <dbReference type="ARBA" id="ARBA00004651"/>
    </source>
</evidence>
<dbReference type="InterPro" id="IPR050833">
    <property type="entry name" value="Poly_Biosynth_Transport"/>
</dbReference>
<evidence type="ECO:0000256" key="6">
    <source>
        <dbReference type="ARBA" id="ARBA00023136"/>
    </source>
</evidence>
<feature type="transmembrane region" description="Helical" evidence="7">
    <location>
        <begin position="83"/>
        <end position="102"/>
    </location>
</feature>
<feature type="transmembrane region" description="Helical" evidence="7">
    <location>
        <begin position="420"/>
        <end position="441"/>
    </location>
</feature>
<dbReference type="CDD" id="cd13127">
    <property type="entry name" value="MATE_tuaB_like"/>
    <property type="match status" value="1"/>
</dbReference>
<evidence type="ECO:0000256" key="7">
    <source>
        <dbReference type="SAM" id="Phobius"/>
    </source>
</evidence>
<feature type="transmembrane region" description="Helical" evidence="7">
    <location>
        <begin position="20"/>
        <end position="41"/>
    </location>
</feature>
<comment type="subcellular location">
    <subcellularLocation>
        <location evidence="1">Cell membrane</location>
        <topology evidence="1">Multi-pass membrane protein</topology>
    </subcellularLocation>
</comment>
<dbReference type="PANTHER" id="PTHR30250:SF10">
    <property type="entry name" value="LIPOPOLYSACCHARIDE BIOSYNTHESIS PROTEIN WZXC"/>
    <property type="match status" value="1"/>
</dbReference>
<feature type="transmembrane region" description="Helical" evidence="7">
    <location>
        <begin position="321"/>
        <end position="338"/>
    </location>
</feature>
<evidence type="ECO:0000256" key="2">
    <source>
        <dbReference type="ARBA" id="ARBA00007430"/>
    </source>
</evidence>
<feature type="transmembrane region" description="Helical" evidence="7">
    <location>
        <begin position="114"/>
        <end position="134"/>
    </location>
</feature>
<reference evidence="8 9" key="1">
    <citation type="submission" date="2021-10" db="EMBL/GenBank/DDBJ databases">
        <title>Anaerobic single-cell dispensing facilitates the cultivation of human gut bacteria.</title>
        <authorList>
            <person name="Afrizal A."/>
        </authorList>
    </citation>
    <scope>NUCLEOTIDE SEQUENCE [LARGE SCALE GENOMIC DNA]</scope>
    <source>
        <strain evidence="8 9">CLA-AA-H232</strain>
    </source>
</reference>
<dbReference type="RefSeq" id="WP_308455997.1">
    <property type="nucleotide sequence ID" value="NZ_JAJEQM010000003.1"/>
</dbReference>
<evidence type="ECO:0000256" key="5">
    <source>
        <dbReference type="ARBA" id="ARBA00022989"/>
    </source>
</evidence>
<protein>
    <submittedName>
        <fullName evidence="8">Lipopolysaccharide biosynthesis protein</fullName>
    </submittedName>
</protein>
<name>A0AAE3J920_9FIRM</name>
<proteinExistence type="inferred from homology"/>
<dbReference type="Pfam" id="PF13440">
    <property type="entry name" value="Polysacc_synt_3"/>
    <property type="match status" value="1"/>
</dbReference>
<feature type="transmembrane region" description="Helical" evidence="7">
    <location>
        <begin position="291"/>
        <end position="309"/>
    </location>
</feature>
<evidence type="ECO:0000256" key="4">
    <source>
        <dbReference type="ARBA" id="ARBA00022692"/>
    </source>
</evidence>
<comment type="similarity">
    <text evidence="2">Belongs to the polysaccharide synthase family.</text>
</comment>
<evidence type="ECO:0000313" key="9">
    <source>
        <dbReference type="Proteomes" id="UP001198242"/>
    </source>
</evidence>
<gene>
    <name evidence="8" type="ORF">LKE05_04010</name>
</gene>
<feature type="transmembrane region" description="Helical" evidence="7">
    <location>
        <begin position="447"/>
        <end position="472"/>
    </location>
</feature>
<feature type="transmembrane region" description="Helical" evidence="7">
    <location>
        <begin position="173"/>
        <end position="192"/>
    </location>
</feature>
<evidence type="ECO:0000313" key="8">
    <source>
        <dbReference type="EMBL" id="MCC2209961.1"/>
    </source>
</evidence>
<evidence type="ECO:0000256" key="3">
    <source>
        <dbReference type="ARBA" id="ARBA00022475"/>
    </source>
</evidence>
<keyword evidence="4 7" id="KW-0812">Transmembrane</keyword>
<comment type="caution">
    <text evidence="8">The sequence shown here is derived from an EMBL/GenBank/DDBJ whole genome shotgun (WGS) entry which is preliminary data.</text>
</comment>
<keyword evidence="9" id="KW-1185">Reference proteome</keyword>
<dbReference type="Proteomes" id="UP001198242">
    <property type="component" value="Unassembled WGS sequence"/>
</dbReference>
<keyword evidence="3" id="KW-1003">Cell membrane</keyword>
<organism evidence="8 9">
    <name type="scientific">Hominilimicola fabiformis</name>
    <dbReference type="NCBI Taxonomy" id="2885356"/>
    <lineage>
        <taxon>Bacteria</taxon>
        <taxon>Bacillati</taxon>
        <taxon>Bacillota</taxon>
        <taxon>Clostridia</taxon>
        <taxon>Eubacteriales</taxon>
        <taxon>Oscillospiraceae</taxon>
        <taxon>Hominilimicola</taxon>
    </lineage>
</organism>
<sequence length="489" mass="54547">MIKNDVKNISIKKAAFINAAANYSCVILQLGFSAVLARILLPEDYGVIGVMTVFTTFFSVLANMGIGTAVIQNKELSDYDVSNIFTFNLYVAVGLSIIFAIFSVPLSKFYGNSVYIPIGCLLSVSLFFSTMNMVPNALLMKEKKFVRIGLRMITTTVVSSGIAIVLAKLGLKYYALAAQSIIQVMVNFIWNYSSTRIKLRIKCDFGSVKKIFSFSSYQFAFNVFNYFARNADNLLVAKFMGDTQLGYYDKAYKLALYPEQNLTHVITPVIHPILSEYQDDKAYIYENYMKIVKILSLLGLFVGAYMYFASYEIICMMFGEHWAAAIPCLAMLSLSVWAQVVNSSSGAIFQSLGNTKNLFITGVLSSSTTLIGIVLGIVFGDIGTVARNAMISYNINFMISYFMLIKMTFGFSFLKFLKSFIPDVCIAVMVCIAGFLTRYATIDATNIVGITINAVIKLAIMGGVYVIGLILFRQYKYFIEIIHIKKHRK</sequence>
<feature type="transmembrane region" description="Helical" evidence="7">
    <location>
        <begin position="146"/>
        <end position="167"/>
    </location>
</feature>